<protein>
    <submittedName>
        <fullName evidence="2">Uncharacterized protein</fullName>
    </submittedName>
</protein>
<evidence type="ECO:0000313" key="2">
    <source>
        <dbReference type="EMBL" id="GJJ11540.1"/>
    </source>
</evidence>
<dbReference type="EMBL" id="BPWL01000006">
    <property type="protein sequence ID" value="GJJ11540.1"/>
    <property type="molecule type" value="Genomic_DNA"/>
</dbReference>
<dbReference type="GO" id="GO:0005811">
    <property type="term" value="C:lipid droplet"/>
    <property type="evidence" value="ECO:0007669"/>
    <property type="project" value="TreeGrafter"/>
</dbReference>
<sequence>MSAHAVRERYPEDVELKLDGVEFSTLPSGLHLVDEDIVWENHSLVCPRPRIQRRLDILRNTFIMAGMRGYRLESLGILVAQSPRPRPWRHKASLKDLSHRLADLWTQEQSHYHDRDTSNEKDWEILKEWFEKRMFRRIGEEGRWVGWEEEFGVEREEDEGLDYKFHPALHLPHILRILGPSSLTLYKHALAQKRILIYTNPPVEPACVLARIAADIVGVTGNWSPSSGKTTDTRSNQLRDEQPLVLGMVGIIDVEKLIKHQDCGWIACTTDAIFLEKPALYDLIIDMTTTRPARPAFFISKAIPSSNSLASSGGTSSSIKYRLVPTRFTFSDVRLWGEIDRALREEQEEDGPENGSSLPYTPGGSTSSDRWDGWRIYEDVCIACASAWMGLGVGGSFGLGTSLGMSGKSEGTVWGIGRSGALKVKDRDRMRSWGFHSSSSGIRLESEEEGPGIRTLGRGIEGRPISGPVSGRPVVRGLRSASSSRGSSSAQRMQGSSIGIGKMPSQDGGGDSSDIDRELAKRRQRRRQIRTTLSLLSIFHGHSEFLCEKLEEVLEDAARRSGSSFDDTYSTPDGAATHAVSSLNNSNSPVTLVLTPRDIAAMELGVLSDLDARFLEWLADRRCKAEGLGRRVVVRRGWRDVMGDFIMIDARGTKVHEFGFGSQNVPQSSTTN</sequence>
<keyword evidence="3" id="KW-1185">Reference proteome</keyword>
<gene>
    <name evidence="2" type="ORF">Clacol_005774</name>
</gene>
<comment type="caution">
    <text evidence="2">The sequence shown here is derived from an EMBL/GenBank/DDBJ whole genome shotgun (WGS) entry which is preliminary data.</text>
</comment>
<dbReference type="PANTHER" id="PTHR28153">
    <property type="entry name" value="PROTEIN, PUTATIVE-RELATED"/>
    <property type="match status" value="1"/>
</dbReference>
<dbReference type="Pfam" id="PF09804">
    <property type="entry name" value="DENND11"/>
    <property type="match status" value="1"/>
</dbReference>
<dbReference type="InterPro" id="IPR018626">
    <property type="entry name" value="LCHN/Anr2"/>
</dbReference>
<proteinExistence type="predicted"/>
<feature type="compositionally biased region" description="Polar residues" evidence="1">
    <location>
        <begin position="354"/>
        <end position="368"/>
    </location>
</feature>
<feature type="region of interest" description="Disordered" evidence="1">
    <location>
        <begin position="345"/>
        <end position="368"/>
    </location>
</feature>
<dbReference type="Proteomes" id="UP001050691">
    <property type="component" value="Unassembled WGS sequence"/>
</dbReference>
<name>A0AAV5AF63_9AGAM</name>
<feature type="region of interest" description="Disordered" evidence="1">
    <location>
        <begin position="442"/>
        <end position="515"/>
    </location>
</feature>
<feature type="compositionally biased region" description="Low complexity" evidence="1">
    <location>
        <begin position="480"/>
        <end position="497"/>
    </location>
</feature>
<accession>A0AAV5AF63</accession>
<evidence type="ECO:0000256" key="1">
    <source>
        <dbReference type="SAM" id="MobiDB-lite"/>
    </source>
</evidence>
<dbReference type="InterPro" id="IPR053056">
    <property type="entry name" value="Lipid_Metab_Assoc_Protein"/>
</dbReference>
<dbReference type="AlphaFoldDB" id="A0AAV5AF63"/>
<dbReference type="PANTHER" id="PTHR28153:SF1">
    <property type="entry name" value="DUF4484 DOMAIN-CONTAINING PROTEIN"/>
    <property type="match status" value="1"/>
</dbReference>
<reference evidence="2" key="1">
    <citation type="submission" date="2021-10" db="EMBL/GenBank/DDBJ databases">
        <title>De novo Genome Assembly of Clathrus columnatus (Basidiomycota, Fungi) Using Illumina and Nanopore Sequence Data.</title>
        <authorList>
            <person name="Ogiso-Tanaka E."/>
            <person name="Itagaki H."/>
            <person name="Hosoya T."/>
            <person name="Hosaka K."/>
        </authorList>
    </citation>
    <scope>NUCLEOTIDE SEQUENCE</scope>
    <source>
        <strain evidence="2">MO-923</strain>
    </source>
</reference>
<organism evidence="2 3">
    <name type="scientific">Clathrus columnatus</name>
    <dbReference type="NCBI Taxonomy" id="1419009"/>
    <lineage>
        <taxon>Eukaryota</taxon>
        <taxon>Fungi</taxon>
        <taxon>Dikarya</taxon>
        <taxon>Basidiomycota</taxon>
        <taxon>Agaricomycotina</taxon>
        <taxon>Agaricomycetes</taxon>
        <taxon>Phallomycetidae</taxon>
        <taxon>Phallales</taxon>
        <taxon>Clathraceae</taxon>
        <taxon>Clathrus</taxon>
    </lineage>
</organism>
<evidence type="ECO:0000313" key="3">
    <source>
        <dbReference type="Proteomes" id="UP001050691"/>
    </source>
</evidence>